<evidence type="ECO:0000256" key="6">
    <source>
        <dbReference type="ARBA" id="ARBA00022833"/>
    </source>
</evidence>
<dbReference type="Gene3D" id="3.60.140.10">
    <property type="entry name" value="CNF1/YfiH-like putative cysteine hydrolases"/>
    <property type="match status" value="1"/>
</dbReference>
<dbReference type="STRING" id="1122156.SAMN02745117_00886"/>
<comment type="similarity">
    <text evidence="2 10">Belongs to the purine nucleoside phosphorylase YfiH/LACC1 family.</text>
</comment>
<dbReference type="Pfam" id="PF02578">
    <property type="entry name" value="Cu-oxidase_4"/>
    <property type="match status" value="1"/>
</dbReference>
<gene>
    <name evidence="11" type="ORF">SAMN02745117_00886</name>
</gene>
<dbReference type="CDD" id="cd16833">
    <property type="entry name" value="YfiH"/>
    <property type="match status" value="1"/>
</dbReference>
<dbReference type="GO" id="GO:0016787">
    <property type="term" value="F:hydrolase activity"/>
    <property type="evidence" value="ECO:0007669"/>
    <property type="project" value="UniProtKB-KW"/>
</dbReference>
<dbReference type="PANTHER" id="PTHR30616">
    <property type="entry name" value="UNCHARACTERIZED PROTEIN YFIH"/>
    <property type="match status" value="1"/>
</dbReference>
<dbReference type="Proteomes" id="UP000184327">
    <property type="component" value="Unassembled WGS sequence"/>
</dbReference>
<dbReference type="PANTHER" id="PTHR30616:SF2">
    <property type="entry name" value="PURINE NUCLEOSIDE PHOSPHORYLASE LACC1"/>
    <property type="match status" value="1"/>
</dbReference>
<evidence type="ECO:0000313" key="11">
    <source>
        <dbReference type="EMBL" id="SHE81832.1"/>
    </source>
</evidence>
<comment type="catalytic activity">
    <reaction evidence="9">
        <text>S-methyl-5'-thioadenosine + phosphate = 5-(methylsulfanyl)-alpha-D-ribose 1-phosphate + adenine</text>
        <dbReference type="Rhea" id="RHEA:11852"/>
        <dbReference type="ChEBI" id="CHEBI:16708"/>
        <dbReference type="ChEBI" id="CHEBI:17509"/>
        <dbReference type="ChEBI" id="CHEBI:43474"/>
        <dbReference type="ChEBI" id="CHEBI:58533"/>
        <dbReference type="EC" id="2.4.2.28"/>
    </reaction>
    <physiologicalReaction direction="left-to-right" evidence="9">
        <dbReference type="Rhea" id="RHEA:11853"/>
    </physiologicalReaction>
</comment>
<dbReference type="InterPro" id="IPR011324">
    <property type="entry name" value="Cytotoxic_necrot_fac-like_cat"/>
</dbReference>
<evidence type="ECO:0000256" key="3">
    <source>
        <dbReference type="ARBA" id="ARBA00022679"/>
    </source>
</evidence>
<reference evidence="11 12" key="1">
    <citation type="submission" date="2016-11" db="EMBL/GenBank/DDBJ databases">
        <authorList>
            <person name="Jaros S."/>
            <person name="Januszkiewicz K."/>
            <person name="Wedrychowicz H."/>
        </authorList>
    </citation>
    <scope>NUCLEOTIDE SEQUENCE [LARGE SCALE GENOMIC DNA]</scope>
    <source>
        <strain evidence="11 12">DSM 16112</strain>
    </source>
</reference>
<evidence type="ECO:0000256" key="5">
    <source>
        <dbReference type="ARBA" id="ARBA00022801"/>
    </source>
</evidence>
<keyword evidence="12" id="KW-1185">Reference proteome</keyword>
<evidence type="ECO:0000256" key="4">
    <source>
        <dbReference type="ARBA" id="ARBA00022723"/>
    </source>
</evidence>
<evidence type="ECO:0000256" key="7">
    <source>
        <dbReference type="ARBA" id="ARBA00047989"/>
    </source>
</evidence>
<keyword evidence="5" id="KW-0378">Hydrolase</keyword>
<evidence type="ECO:0000313" key="12">
    <source>
        <dbReference type="Proteomes" id="UP000184327"/>
    </source>
</evidence>
<proteinExistence type="inferred from homology"/>
<evidence type="ECO:0000256" key="1">
    <source>
        <dbReference type="ARBA" id="ARBA00000553"/>
    </source>
</evidence>
<accession>A0A1M4WLI6</accession>
<sequence>MHHLLPEWPAPSFVKSLFTLRGGGVSQPPFDSLNLGDHVGDMAQAVQANRHRLHMQVQKLSPGAGRAVFLQQVHGDAVVHLRADTPDATVADAALATAPGVVCTIMVADCLPVLLAHRRLPLVAAAHAGWRGLAGVQGQGVLESTWAAWQQAASTLKPAGAGEQTALAADTLVWLGPCIGPQAFEVGEAVHQAFADAPACFQPIVGQSGKWLADLPGLARQRLHAMGLRHIHGNDGSPSWCTHSNPQWYFSHRRDAVQKGGSGRMAACIWLEDSPASPALAG</sequence>
<evidence type="ECO:0000256" key="2">
    <source>
        <dbReference type="ARBA" id="ARBA00007353"/>
    </source>
</evidence>
<organism evidence="11 12">
    <name type="scientific">Lampropedia hyalina DSM 16112</name>
    <dbReference type="NCBI Taxonomy" id="1122156"/>
    <lineage>
        <taxon>Bacteria</taxon>
        <taxon>Pseudomonadati</taxon>
        <taxon>Pseudomonadota</taxon>
        <taxon>Betaproteobacteria</taxon>
        <taxon>Burkholderiales</taxon>
        <taxon>Comamonadaceae</taxon>
        <taxon>Lampropedia</taxon>
    </lineage>
</organism>
<keyword evidence="6" id="KW-0862">Zinc</keyword>
<dbReference type="SUPFAM" id="SSF64438">
    <property type="entry name" value="CNF1/YfiH-like putative cysteine hydrolases"/>
    <property type="match status" value="1"/>
</dbReference>
<name>A0A1M4WLI6_9BURK</name>
<evidence type="ECO:0000256" key="8">
    <source>
        <dbReference type="ARBA" id="ARBA00048968"/>
    </source>
</evidence>
<evidence type="ECO:0000256" key="9">
    <source>
        <dbReference type="ARBA" id="ARBA00049893"/>
    </source>
</evidence>
<dbReference type="GO" id="GO:0005507">
    <property type="term" value="F:copper ion binding"/>
    <property type="evidence" value="ECO:0007669"/>
    <property type="project" value="TreeGrafter"/>
</dbReference>
<evidence type="ECO:0000256" key="10">
    <source>
        <dbReference type="RuleBase" id="RU361274"/>
    </source>
</evidence>
<dbReference type="AlphaFoldDB" id="A0A1M4WLI6"/>
<keyword evidence="3" id="KW-0808">Transferase</keyword>
<keyword evidence="4" id="KW-0479">Metal-binding</keyword>
<dbReference type="GO" id="GO:0017061">
    <property type="term" value="F:S-methyl-5-thioadenosine phosphorylase activity"/>
    <property type="evidence" value="ECO:0007669"/>
    <property type="project" value="UniProtKB-EC"/>
</dbReference>
<comment type="catalytic activity">
    <reaction evidence="7">
        <text>adenosine + H2O + H(+) = inosine + NH4(+)</text>
        <dbReference type="Rhea" id="RHEA:24408"/>
        <dbReference type="ChEBI" id="CHEBI:15377"/>
        <dbReference type="ChEBI" id="CHEBI:15378"/>
        <dbReference type="ChEBI" id="CHEBI:16335"/>
        <dbReference type="ChEBI" id="CHEBI:17596"/>
        <dbReference type="ChEBI" id="CHEBI:28938"/>
        <dbReference type="EC" id="3.5.4.4"/>
    </reaction>
    <physiologicalReaction direction="left-to-right" evidence="7">
        <dbReference type="Rhea" id="RHEA:24409"/>
    </physiologicalReaction>
</comment>
<dbReference type="NCBIfam" id="TIGR00726">
    <property type="entry name" value="peptidoglycan editing factor PgeF"/>
    <property type="match status" value="1"/>
</dbReference>
<dbReference type="OrthoDB" id="4279at2"/>
<dbReference type="InterPro" id="IPR003730">
    <property type="entry name" value="Cu_polyphenol_OxRdtase"/>
</dbReference>
<dbReference type="InterPro" id="IPR038371">
    <property type="entry name" value="Cu_polyphenol_OxRdtase_sf"/>
</dbReference>
<dbReference type="RefSeq" id="WP_073355093.1">
    <property type="nucleotide sequence ID" value="NZ_FQUZ01000007.1"/>
</dbReference>
<comment type="catalytic activity">
    <reaction evidence="8">
        <text>adenosine + phosphate = alpha-D-ribose 1-phosphate + adenine</text>
        <dbReference type="Rhea" id="RHEA:27642"/>
        <dbReference type="ChEBI" id="CHEBI:16335"/>
        <dbReference type="ChEBI" id="CHEBI:16708"/>
        <dbReference type="ChEBI" id="CHEBI:43474"/>
        <dbReference type="ChEBI" id="CHEBI:57720"/>
        <dbReference type="EC" id="2.4.2.1"/>
    </reaction>
    <physiologicalReaction direction="left-to-right" evidence="8">
        <dbReference type="Rhea" id="RHEA:27643"/>
    </physiologicalReaction>
</comment>
<dbReference type="EMBL" id="FQUZ01000007">
    <property type="protein sequence ID" value="SHE81832.1"/>
    <property type="molecule type" value="Genomic_DNA"/>
</dbReference>
<protein>
    <recommendedName>
        <fullName evidence="10">Purine nucleoside phosphorylase</fullName>
    </recommendedName>
</protein>
<comment type="catalytic activity">
    <reaction evidence="1">
        <text>inosine + phosphate = alpha-D-ribose 1-phosphate + hypoxanthine</text>
        <dbReference type="Rhea" id="RHEA:27646"/>
        <dbReference type="ChEBI" id="CHEBI:17368"/>
        <dbReference type="ChEBI" id="CHEBI:17596"/>
        <dbReference type="ChEBI" id="CHEBI:43474"/>
        <dbReference type="ChEBI" id="CHEBI:57720"/>
        <dbReference type="EC" id="2.4.2.1"/>
    </reaction>
    <physiologicalReaction direction="left-to-right" evidence="1">
        <dbReference type="Rhea" id="RHEA:27647"/>
    </physiologicalReaction>
</comment>